<feature type="chain" id="PRO_5034289311" evidence="7">
    <location>
        <begin position="20"/>
        <end position="427"/>
    </location>
</feature>
<feature type="domain" description="Ig-like" evidence="8">
    <location>
        <begin position="29"/>
        <end position="123"/>
    </location>
</feature>
<dbReference type="FunFam" id="2.60.40.10:FF:000026">
    <property type="entry name" value="roundabout homolog 2 isoform X1"/>
    <property type="match status" value="1"/>
</dbReference>
<dbReference type="PROSITE" id="PS50835">
    <property type="entry name" value="IG_LIKE"/>
    <property type="match status" value="3"/>
</dbReference>
<comment type="subcellular location">
    <subcellularLocation>
        <location evidence="1">Membrane</location>
    </subcellularLocation>
</comment>
<keyword evidence="2" id="KW-0677">Repeat</keyword>
<dbReference type="Pfam" id="PF07679">
    <property type="entry name" value="I-set"/>
    <property type="match status" value="2"/>
</dbReference>
<dbReference type="SUPFAM" id="SSF48726">
    <property type="entry name" value="Immunoglobulin"/>
    <property type="match status" value="3"/>
</dbReference>
<dbReference type="GO" id="GO:0070593">
    <property type="term" value="P:dendrite self-avoidance"/>
    <property type="evidence" value="ECO:0007669"/>
    <property type="project" value="TreeGrafter"/>
</dbReference>
<dbReference type="GO" id="GO:0030424">
    <property type="term" value="C:axon"/>
    <property type="evidence" value="ECO:0007669"/>
    <property type="project" value="TreeGrafter"/>
</dbReference>
<dbReference type="AlphaFoldDB" id="A0A8C2FXB0"/>
<evidence type="ECO:0000256" key="5">
    <source>
        <dbReference type="ARBA" id="ARBA00023180"/>
    </source>
</evidence>
<dbReference type="InterPro" id="IPR003599">
    <property type="entry name" value="Ig_sub"/>
</dbReference>
<dbReference type="CDD" id="cd07693">
    <property type="entry name" value="IgC_1_Robo"/>
    <property type="match status" value="1"/>
</dbReference>
<dbReference type="FunFam" id="2.60.40.10:FF:000840">
    <property type="entry name" value="Roundabout guidance receptor 4"/>
    <property type="match status" value="1"/>
</dbReference>
<reference evidence="9" key="1">
    <citation type="submission" date="2025-08" db="UniProtKB">
        <authorList>
            <consortium name="Ensembl"/>
        </authorList>
    </citation>
    <scope>IDENTIFICATION</scope>
</reference>
<dbReference type="InterPro" id="IPR007110">
    <property type="entry name" value="Ig-like_dom"/>
</dbReference>
<evidence type="ECO:0000256" key="7">
    <source>
        <dbReference type="SAM" id="SignalP"/>
    </source>
</evidence>
<dbReference type="Gene3D" id="2.60.40.10">
    <property type="entry name" value="Immunoglobulins"/>
    <property type="match status" value="3"/>
</dbReference>
<dbReference type="FunFam" id="2.60.40.10:FF:000004">
    <property type="entry name" value="DCC isoform 1"/>
    <property type="match status" value="1"/>
</dbReference>
<feature type="domain" description="Ig-like" evidence="8">
    <location>
        <begin position="131"/>
        <end position="220"/>
    </location>
</feature>
<keyword evidence="6" id="KW-0393">Immunoglobulin domain</keyword>
<dbReference type="InterPro" id="IPR013783">
    <property type="entry name" value="Ig-like_fold"/>
</dbReference>
<evidence type="ECO:0000313" key="9">
    <source>
        <dbReference type="Ensembl" id="ENSCCRP00020062094.1"/>
    </source>
</evidence>
<dbReference type="Proteomes" id="UP000694701">
    <property type="component" value="Unplaced"/>
</dbReference>
<evidence type="ECO:0000256" key="1">
    <source>
        <dbReference type="ARBA" id="ARBA00004370"/>
    </source>
</evidence>
<dbReference type="GO" id="GO:0005886">
    <property type="term" value="C:plasma membrane"/>
    <property type="evidence" value="ECO:0007669"/>
    <property type="project" value="TreeGrafter"/>
</dbReference>
<sequence>MRYFIKLCWVLGIIYNAEGSRPVSESGLPRIIHHPSDVVVRVGSPATLSCRAEGNPKPTIQWLRNGQPLDTEKMDAHSQPVVLPEGSLFFFSVVLGRKSQSHEAVYACVARNSAGVATSRNASLHIAALREEFRVQPSDVEVADGEVAVMNCSPPVGYPEPNVAWRKDGILIDSSNEHYTELNGKLIIAPAQKNDSGVYSCIASNTVGMRESRAARLSVSAKPVLLRKPEDVSVQLGASAQFFCEADGDPMPSVEWSREKGPLPNGRYLINPDHSLQIHYVTAQDTGRYTCTAENKLGVSVASAQLLVEDAGITRLRDLHKELSALRVSLENVTVMSTASNMSQVMWRVIQFMHHTLNNCIFLSNILRWHHKCSLLCCLSVCSCSRLCHSLIILKALRCCIALSCRPAQTGQLKVFLSLAFTHMWDL</sequence>
<dbReference type="PANTHER" id="PTHR10075:SF103">
    <property type="entry name" value="ROUNDABOUT HOMOLOG 4"/>
    <property type="match status" value="1"/>
</dbReference>
<dbReference type="InterPro" id="IPR036179">
    <property type="entry name" value="Ig-like_dom_sf"/>
</dbReference>
<dbReference type="InterPro" id="IPR013098">
    <property type="entry name" value="Ig_I-set"/>
</dbReference>
<evidence type="ECO:0000256" key="4">
    <source>
        <dbReference type="ARBA" id="ARBA00023157"/>
    </source>
</evidence>
<dbReference type="GO" id="GO:0007411">
    <property type="term" value="P:axon guidance"/>
    <property type="evidence" value="ECO:0007669"/>
    <property type="project" value="TreeGrafter"/>
</dbReference>
<organism evidence="9 10">
    <name type="scientific">Cyprinus carpio</name>
    <name type="common">Common carp</name>
    <dbReference type="NCBI Taxonomy" id="7962"/>
    <lineage>
        <taxon>Eukaryota</taxon>
        <taxon>Metazoa</taxon>
        <taxon>Chordata</taxon>
        <taxon>Craniata</taxon>
        <taxon>Vertebrata</taxon>
        <taxon>Euteleostomi</taxon>
        <taxon>Actinopterygii</taxon>
        <taxon>Neopterygii</taxon>
        <taxon>Teleostei</taxon>
        <taxon>Ostariophysi</taxon>
        <taxon>Cypriniformes</taxon>
        <taxon>Cyprinidae</taxon>
        <taxon>Cyprininae</taxon>
        <taxon>Cyprinus</taxon>
    </lineage>
</organism>
<dbReference type="GO" id="GO:0007156">
    <property type="term" value="P:homophilic cell adhesion via plasma membrane adhesion molecules"/>
    <property type="evidence" value="ECO:0007669"/>
    <property type="project" value="TreeGrafter"/>
</dbReference>
<dbReference type="GO" id="GO:0098632">
    <property type="term" value="F:cell-cell adhesion mediator activity"/>
    <property type="evidence" value="ECO:0007669"/>
    <property type="project" value="TreeGrafter"/>
</dbReference>
<evidence type="ECO:0000259" key="8">
    <source>
        <dbReference type="PROSITE" id="PS50835"/>
    </source>
</evidence>
<evidence type="ECO:0000256" key="6">
    <source>
        <dbReference type="ARBA" id="ARBA00023319"/>
    </source>
</evidence>
<feature type="domain" description="Ig-like" evidence="8">
    <location>
        <begin position="223"/>
        <end position="309"/>
    </location>
</feature>
<dbReference type="SMART" id="SM00408">
    <property type="entry name" value="IGc2"/>
    <property type="match status" value="3"/>
</dbReference>
<keyword evidence="4" id="KW-1015">Disulfide bond</keyword>
<evidence type="ECO:0000256" key="2">
    <source>
        <dbReference type="ARBA" id="ARBA00022737"/>
    </source>
</evidence>
<evidence type="ECO:0000256" key="3">
    <source>
        <dbReference type="ARBA" id="ARBA00023136"/>
    </source>
</evidence>
<dbReference type="SMART" id="SM00409">
    <property type="entry name" value="IG"/>
    <property type="match status" value="3"/>
</dbReference>
<name>A0A8C2FXB0_CYPCA</name>
<dbReference type="InterPro" id="IPR003598">
    <property type="entry name" value="Ig_sub2"/>
</dbReference>
<keyword evidence="7" id="KW-0732">Signal</keyword>
<accession>A0A8C2FXB0</accession>
<proteinExistence type="predicted"/>
<dbReference type="Ensembl" id="ENSCCRT00020068368.1">
    <property type="protein sequence ID" value="ENSCCRP00020062094.1"/>
    <property type="gene ID" value="ENSCCRG00020029296.1"/>
</dbReference>
<protein>
    <submittedName>
        <fullName evidence="9">Roundabout, axon guidance receptor, homolog 4 (Drosophila)</fullName>
    </submittedName>
</protein>
<evidence type="ECO:0000313" key="10">
    <source>
        <dbReference type="Proteomes" id="UP000694701"/>
    </source>
</evidence>
<dbReference type="Pfam" id="PF13927">
    <property type="entry name" value="Ig_3"/>
    <property type="match status" value="1"/>
</dbReference>
<feature type="signal peptide" evidence="7">
    <location>
        <begin position="1"/>
        <end position="19"/>
    </location>
</feature>
<keyword evidence="3" id="KW-0472">Membrane</keyword>
<keyword evidence="5" id="KW-0325">Glycoprotein</keyword>
<dbReference type="PANTHER" id="PTHR10075">
    <property type="entry name" value="BASIGIN RELATED"/>
    <property type="match status" value="1"/>
</dbReference>